<dbReference type="InterPro" id="IPR047211">
    <property type="entry name" value="POXB-like"/>
</dbReference>
<protein>
    <submittedName>
        <fullName evidence="2">Pyruvate dehydrogenase</fullName>
    </submittedName>
</protein>
<keyword evidence="2" id="KW-0670">Pyruvate</keyword>
<gene>
    <name evidence="2" type="ORF">ALQ37_04359</name>
</gene>
<evidence type="ECO:0000313" key="3">
    <source>
        <dbReference type="Proteomes" id="UP000274541"/>
    </source>
</evidence>
<dbReference type="PANTHER" id="PTHR42981">
    <property type="entry name" value="PYRUVATE DEHYDROGENASE [UBIQUINONE]"/>
    <property type="match status" value="1"/>
</dbReference>
<dbReference type="SUPFAM" id="SSF52518">
    <property type="entry name" value="Thiamin diphosphate-binding fold (THDP-binding)"/>
    <property type="match status" value="1"/>
</dbReference>
<dbReference type="EMBL" id="RBPX01000094">
    <property type="protein sequence ID" value="RMO69135.1"/>
    <property type="molecule type" value="Genomic_DNA"/>
</dbReference>
<organism evidence="2 3">
    <name type="scientific">Pseudomonas syringae pv. aptata</name>
    <dbReference type="NCBI Taxonomy" id="83167"/>
    <lineage>
        <taxon>Bacteria</taxon>
        <taxon>Pseudomonadati</taxon>
        <taxon>Pseudomonadota</taxon>
        <taxon>Gammaproteobacteria</taxon>
        <taxon>Pseudomonadales</taxon>
        <taxon>Pseudomonadaceae</taxon>
        <taxon>Pseudomonas</taxon>
        <taxon>Pseudomonas syringae</taxon>
    </lineage>
</organism>
<dbReference type="AlphaFoldDB" id="A0A3M3XGN0"/>
<feature type="domain" description="Thiamine pyrophosphate enzyme N-terminal TPP-binding" evidence="1">
    <location>
        <begin position="36"/>
        <end position="101"/>
    </location>
</feature>
<reference evidence="2 3" key="1">
    <citation type="submission" date="2018-08" db="EMBL/GenBank/DDBJ databases">
        <title>Recombination of ecologically and evolutionarily significant loci maintains genetic cohesion in the Pseudomonas syringae species complex.</title>
        <authorList>
            <person name="Dillon M."/>
            <person name="Thakur S."/>
            <person name="Almeida R.N.D."/>
            <person name="Weir B.S."/>
            <person name="Guttman D.S."/>
        </authorList>
    </citation>
    <scope>NUCLEOTIDE SEQUENCE [LARGE SCALE GENOMIC DNA]</scope>
    <source>
        <strain evidence="2 3">ICMP 4388</strain>
    </source>
</reference>
<comment type="caution">
    <text evidence="2">The sequence shown here is derived from an EMBL/GenBank/DDBJ whole genome shotgun (WGS) entry which is preliminary data.</text>
</comment>
<dbReference type="GO" id="GO:0030976">
    <property type="term" value="F:thiamine pyrophosphate binding"/>
    <property type="evidence" value="ECO:0007669"/>
    <property type="project" value="InterPro"/>
</dbReference>
<dbReference type="Gene3D" id="3.40.50.970">
    <property type="match status" value="1"/>
</dbReference>
<dbReference type="InterPro" id="IPR012001">
    <property type="entry name" value="Thiamin_PyroP_enz_TPP-bd_dom"/>
</dbReference>
<dbReference type="Proteomes" id="UP000274541">
    <property type="component" value="Unassembled WGS sequence"/>
</dbReference>
<evidence type="ECO:0000259" key="1">
    <source>
        <dbReference type="Pfam" id="PF02776"/>
    </source>
</evidence>
<accession>A0A3M3XGN0</accession>
<dbReference type="Pfam" id="PF02776">
    <property type="entry name" value="TPP_enzyme_N"/>
    <property type="match status" value="1"/>
</dbReference>
<dbReference type="PANTHER" id="PTHR42981:SF2">
    <property type="entry name" value="PYRUVATE DEHYDROGENASE [UBIQUINONE]"/>
    <property type="match status" value="1"/>
</dbReference>
<evidence type="ECO:0000313" key="2">
    <source>
        <dbReference type="EMBL" id="RMO69135.1"/>
    </source>
</evidence>
<sequence length="101" mass="11224">MSRMHRVDHNRRGRALRAFYRTHYHCLDKEPRMSKTIADHLAQTLAAAGVSHIWGVSGDSLNGLTDSLERTDSIRWMHTRHEEVAAFAAGAQAASSGKLAV</sequence>
<name>A0A3M3XGN0_PSEAP</name>
<dbReference type="InterPro" id="IPR029061">
    <property type="entry name" value="THDP-binding"/>
</dbReference>
<proteinExistence type="predicted"/>